<accession>A0A162JK24</accession>
<dbReference type="GO" id="GO:0043171">
    <property type="term" value="P:peptide catabolic process"/>
    <property type="evidence" value="ECO:0007669"/>
    <property type="project" value="TreeGrafter"/>
</dbReference>
<dbReference type="GO" id="GO:0005739">
    <property type="term" value="C:mitochondrion"/>
    <property type="evidence" value="ECO:0007669"/>
    <property type="project" value="TreeGrafter"/>
</dbReference>
<keyword evidence="3" id="KW-0479">Metal-binding</keyword>
<dbReference type="InterPro" id="IPR032632">
    <property type="entry name" value="Peptidase_M16_M"/>
</dbReference>
<dbReference type="PANTHER" id="PTHR43690:SF18">
    <property type="entry name" value="INSULIN-DEGRADING ENZYME-RELATED"/>
    <property type="match status" value="1"/>
</dbReference>
<evidence type="ECO:0000259" key="10">
    <source>
        <dbReference type="Pfam" id="PF22456"/>
    </source>
</evidence>
<dbReference type="GO" id="GO:0004222">
    <property type="term" value="F:metalloendopeptidase activity"/>
    <property type="evidence" value="ECO:0007669"/>
    <property type="project" value="TreeGrafter"/>
</dbReference>
<evidence type="ECO:0000256" key="4">
    <source>
        <dbReference type="ARBA" id="ARBA00022801"/>
    </source>
</evidence>
<name>A0A162JK24_METRR</name>
<evidence type="ECO:0000313" key="11">
    <source>
        <dbReference type="EMBL" id="OAA43133.1"/>
    </source>
</evidence>
<dbReference type="OMA" id="WIFDEMK"/>
<organism evidence="11 12">
    <name type="scientific">Metarhizium rileyi (strain RCEF 4871)</name>
    <name type="common">Nomuraea rileyi</name>
    <dbReference type="NCBI Taxonomy" id="1649241"/>
    <lineage>
        <taxon>Eukaryota</taxon>
        <taxon>Fungi</taxon>
        <taxon>Dikarya</taxon>
        <taxon>Ascomycota</taxon>
        <taxon>Pezizomycotina</taxon>
        <taxon>Sordariomycetes</taxon>
        <taxon>Hypocreomycetidae</taxon>
        <taxon>Hypocreales</taxon>
        <taxon>Clavicipitaceae</taxon>
        <taxon>Metarhizium</taxon>
    </lineage>
</organism>
<keyword evidence="5" id="KW-0862">Zinc</keyword>
<reference evidence="11 12" key="1">
    <citation type="journal article" date="2016" name="Genome Biol. Evol.">
        <title>Divergent and convergent evolution of fungal pathogenicity.</title>
        <authorList>
            <person name="Shang Y."/>
            <person name="Xiao G."/>
            <person name="Zheng P."/>
            <person name="Cen K."/>
            <person name="Zhan S."/>
            <person name="Wang C."/>
        </authorList>
    </citation>
    <scope>NUCLEOTIDE SEQUENCE [LARGE SCALE GENOMIC DNA]</scope>
    <source>
        <strain evidence="11 12">RCEF 4871</strain>
    </source>
</reference>
<sequence length="1066" mass="121556">MPSATSSGLATSRHASVRVLTDRLEKPSIDDRDYRVVRLENELEALLVHDPQTDKASASLSVGVGSFSDPDEMLGLAHGLEHVLFMGTEKFPGENEYSQYLSSNSGNSNAFTQSTSTNYFFDVAAKPANDEEPSATNPSPLYGALDRFSHFFKRPLFRPDSLDRELLAVNDEHDKNLQNDNWRQYQLSGTLANPNHPFCRFTTGNLQTLKTIPESQGVNVRDKFVEFYETHYSANLMKLVILGREPLDVLQKWAVELFSGIKNKNLPQNRWSREPVFRDVDLGTQCFVKPVCDSRTLTLSFPFMDGELMFKTQPGKYISHLVGHEGPGSLLSYLKCRGWVSTLSAGTYDVCPGSPGIFETEMTLTKEGLDNYAEIGKIFFQYIAMLQEASPQEWIFEEQKRMSEVNFKYTQKTPASKFTSSTSSIMQKPLPREWLLSAQKRLRTFDASLIAECLQMLHPEKLRLTVVSQEFPGNWNKRETWYGTEYRFEKIPQKLMAEMQAAINMPQNKRLSELHLPHKNNFIPNKLEVEKREVSKPAVAPRVLRNDNVARVWWKKDDTFWVPKADVLISLQSPIISASAENRVKATLYTELVVDALEEYSYDAELAGLKYTASLDMRGIFLKLNGYNEKLPVILEKVVATMRDLVIDEERFRIVHDHLVRQYENRLLQAPYHQVGGYLLWLNNQTQYSAEEMAAEFEHINADDVRHFQKQILSQLFIELYAHGNLSRGDALKLTDMVESTLKPRPLPESQWPILRSVVLPRGANFVYKKKLKNSQTINHSIETWFYVGDQADCQLRAKTLLIHQMIDEPAFDQLRTKEQLGYIIFANVRTICTNSGLGILIQSKRNPKYLDRRIESFLAQFGQMLEQMSDTEFEKHKRSLMVRLLEKPRDLDQESTKHWKEIDLERYDFELAQHNASNVAPLAKTDVVDFYNTYLHPSSNSRSRISVHLKARGLDTKVLEKLNSAGVRDAPKEKRKSADLLRDYLKDDGTLPSEAIDALISEVKKCGLPQAIETMATNGSTKDTGAIETAQVIADVRKFKASLPASSGVRPVKPINEFEETGSKL</sequence>
<dbReference type="Pfam" id="PF00675">
    <property type="entry name" value="Peptidase_M16"/>
    <property type="match status" value="1"/>
</dbReference>
<feature type="domain" description="Peptidase M16 C-terminal" evidence="8">
    <location>
        <begin position="221"/>
        <end position="401"/>
    </location>
</feature>
<keyword evidence="2" id="KW-0645">Protease</keyword>
<dbReference type="SUPFAM" id="SSF63411">
    <property type="entry name" value="LuxS/MPP-like metallohydrolase"/>
    <property type="match status" value="4"/>
</dbReference>
<evidence type="ECO:0000256" key="2">
    <source>
        <dbReference type="ARBA" id="ARBA00022670"/>
    </source>
</evidence>
<evidence type="ECO:0000313" key="12">
    <source>
        <dbReference type="Proteomes" id="UP000243498"/>
    </source>
</evidence>
<dbReference type="STRING" id="1081105.A0A162JK24"/>
<dbReference type="Proteomes" id="UP000243498">
    <property type="component" value="Unassembled WGS sequence"/>
</dbReference>
<dbReference type="Pfam" id="PF05193">
    <property type="entry name" value="Peptidase_M16_C"/>
    <property type="match status" value="1"/>
</dbReference>
<dbReference type="InterPro" id="IPR011249">
    <property type="entry name" value="Metalloenz_LuxS/M16"/>
</dbReference>
<dbReference type="Gene3D" id="3.30.830.10">
    <property type="entry name" value="Metalloenzyme, LuxS/M16 peptidase-like"/>
    <property type="match status" value="4"/>
</dbReference>
<dbReference type="InterPro" id="IPR050626">
    <property type="entry name" value="Peptidase_M16"/>
</dbReference>
<dbReference type="FunFam" id="3.30.830.10:FF:000004">
    <property type="entry name" value="Putative insulin-degrading enzyme"/>
    <property type="match status" value="1"/>
</dbReference>
<protein>
    <submittedName>
        <fullName evidence="11">A-pheromone processing metallopeptidase Ste23</fullName>
    </submittedName>
</protein>
<dbReference type="EMBL" id="AZHC01000012">
    <property type="protein sequence ID" value="OAA43133.1"/>
    <property type="molecule type" value="Genomic_DNA"/>
</dbReference>
<keyword evidence="12" id="KW-1185">Reference proteome</keyword>
<evidence type="ECO:0000256" key="3">
    <source>
        <dbReference type="ARBA" id="ARBA00022723"/>
    </source>
</evidence>
<feature type="domain" description="Coenzyme PQQ synthesis protein F-like C-terminal lobe" evidence="10">
    <location>
        <begin position="802"/>
        <end position="900"/>
    </location>
</feature>
<dbReference type="InterPro" id="IPR011765">
    <property type="entry name" value="Pept_M16_N"/>
</dbReference>
<evidence type="ECO:0000259" key="9">
    <source>
        <dbReference type="Pfam" id="PF16187"/>
    </source>
</evidence>
<keyword evidence="4" id="KW-0378">Hydrolase</keyword>
<feature type="domain" description="Peptidase M16 middle/third" evidence="9">
    <location>
        <begin position="407"/>
        <end position="695"/>
    </location>
</feature>
<evidence type="ECO:0000256" key="1">
    <source>
        <dbReference type="ARBA" id="ARBA00007261"/>
    </source>
</evidence>
<comment type="similarity">
    <text evidence="1">Belongs to the peptidase M16 family.</text>
</comment>
<dbReference type="InterPro" id="IPR007863">
    <property type="entry name" value="Peptidase_M16_C"/>
</dbReference>
<evidence type="ECO:0000256" key="6">
    <source>
        <dbReference type="ARBA" id="ARBA00023049"/>
    </source>
</evidence>
<keyword evidence="6" id="KW-0482">Metalloprotease</keyword>
<gene>
    <name evidence="11" type="ORF">NOR_04500</name>
</gene>
<dbReference type="FunFam" id="3.30.830.10:FF:000005">
    <property type="entry name" value="nardilysin isoform X1"/>
    <property type="match status" value="1"/>
</dbReference>
<feature type="domain" description="Peptidase M16 N-terminal" evidence="7">
    <location>
        <begin position="46"/>
        <end position="194"/>
    </location>
</feature>
<comment type="caution">
    <text evidence="11">The sequence shown here is derived from an EMBL/GenBank/DDBJ whole genome shotgun (WGS) entry which is preliminary data.</text>
</comment>
<proteinExistence type="inferred from homology"/>
<evidence type="ECO:0000259" key="8">
    <source>
        <dbReference type="Pfam" id="PF05193"/>
    </source>
</evidence>
<dbReference type="FunFam" id="3.30.830.10:FF:000003">
    <property type="entry name" value="Insulin-degrading enzyme"/>
    <property type="match status" value="1"/>
</dbReference>
<dbReference type="GO" id="GO:0046872">
    <property type="term" value="F:metal ion binding"/>
    <property type="evidence" value="ECO:0007669"/>
    <property type="project" value="UniProtKB-KW"/>
</dbReference>
<evidence type="ECO:0000256" key="5">
    <source>
        <dbReference type="ARBA" id="ARBA00022833"/>
    </source>
</evidence>
<dbReference type="Pfam" id="PF16187">
    <property type="entry name" value="Peptidase_M16_M"/>
    <property type="match status" value="1"/>
</dbReference>
<dbReference type="OrthoDB" id="952271at2759"/>
<dbReference type="Pfam" id="PF22456">
    <property type="entry name" value="PqqF-like_C_4"/>
    <property type="match status" value="1"/>
</dbReference>
<dbReference type="GO" id="GO:0051603">
    <property type="term" value="P:proteolysis involved in protein catabolic process"/>
    <property type="evidence" value="ECO:0007669"/>
    <property type="project" value="TreeGrafter"/>
</dbReference>
<dbReference type="InterPro" id="IPR054734">
    <property type="entry name" value="PqqF-like_C_4"/>
</dbReference>
<dbReference type="PANTHER" id="PTHR43690">
    <property type="entry name" value="NARDILYSIN"/>
    <property type="match status" value="1"/>
</dbReference>
<dbReference type="GO" id="GO:0005829">
    <property type="term" value="C:cytosol"/>
    <property type="evidence" value="ECO:0007669"/>
    <property type="project" value="TreeGrafter"/>
</dbReference>
<evidence type="ECO:0000259" key="7">
    <source>
        <dbReference type="Pfam" id="PF00675"/>
    </source>
</evidence>
<dbReference type="AlphaFoldDB" id="A0A162JK24"/>